<dbReference type="InterPro" id="IPR013078">
    <property type="entry name" value="His_Pase_superF_clade-1"/>
</dbReference>
<evidence type="ECO:0000313" key="4">
    <source>
        <dbReference type="EMBL" id="TNC33001.1"/>
    </source>
</evidence>
<feature type="active site" description="Tele-phosphohistidine intermediate" evidence="1">
    <location>
        <position position="10"/>
    </location>
</feature>
<dbReference type="EMBL" id="VDFR01000181">
    <property type="protein sequence ID" value="TNC33001.1"/>
    <property type="molecule type" value="Genomic_DNA"/>
</dbReference>
<evidence type="ECO:0000256" key="3">
    <source>
        <dbReference type="SAM" id="MobiDB-lite"/>
    </source>
</evidence>
<dbReference type="RefSeq" id="WP_139085519.1">
    <property type="nucleotide sequence ID" value="NZ_VDFR01000032.1"/>
</dbReference>
<proteinExistence type="predicted"/>
<dbReference type="CDD" id="cd07067">
    <property type="entry name" value="HP_PGM_like"/>
    <property type="match status" value="1"/>
</dbReference>
<evidence type="ECO:0000256" key="2">
    <source>
        <dbReference type="PIRSR" id="PIRSR613078-2"/>
    </source>
</evidence>
<protein>
    <submittedName>
        <fullName evidence="5">Histidine phosphatase family protein</fullName>
    </submittedName>
</protein>
<dbReference type="Gene3D" id="3.40.50.1240">
    <property type="entry name" value="Phosphoglycerate mutase-like"/>
    <property type="match status" value="1"/>
</dbReference>
<name>A0A5C4MVV9_9ACTN</name>
<feature type="region of interest" description="Disordered" evidence="3">
    <location>
        <begin position="200"/>
        <end position="233"/>
    </location>
</feature>
<evidence type="ECO:0000313" key="6">
    <source>
        <dbReference type="Proteomes" id="UP000306740"/>
    </source>
</evidence>
<dbReference type="InterPro" id="IPR029033">
    <property type="entry name" value="His_PPase_superfam"/>
</dbReference>
<dbReference type="SUPFAM" id="SSF53254">
    <property type="entry name" value="Phosphoglycerate mutase-like"/>
    <property type="match status" value="1"/>
</dbReference>
<dbReference type="SMART" id="SM00855">
    <property type="entry name" value="PGAM"/>
    <property type="match status" value="1"/>
</dbReference>
<dbReference type="OrthoDB" id="4697614at2"/>
<dbReference type="PANTHER" id="PTHR48100">
    <property type="entry name" value="BROAD-SPECIFICITY PHOSPHATASE YOR283W-RELATED"/>
    <property type="match status" value="1"/>
</dbReference>
<comment type="caution">
    <text evidence="5">The sequence shown here is derived from an EMBL/GenBank/DDBJ whole genome shotgun (WGS) entry which is preliminary data.</text>
</comment>
<feature type="binding site" evidence="2">
    <location>
        <position position="59"/>
    </location>
    <ligand>
        <name>substrate</name>
    </ligand>
</feature>
<sequence>MSRRLIVWRHGQTDWNVAGRLQGQTDTSLNETGHAQAAEMAARLATLSPTRIVSSDLERAASTAEKLATLVGLPVETDARLREVSFGEREGLTRREVRDRYPELEARFRRGEEIVSPGGESHADAAERFSAALREVTAVMESDETVVVVAHGAVIRVGICAFIGLPQEYWRSFGGFSNGCWAVLQEGFGRWQITEWNAGNLPVPEMSDDADSSDDGTRAREGDPDFGSRGATR</sequence>
<dbReference type="GO" id="GO:0016791">
    <property type="term" value="F:phosphatase activity"/>
    <property type="evidence" value="ECO:0007669"/>
    <property type="project" value="TreeGrafter"/>
</dbReference>
<organism evidence="5 6">
    <name type="scientific">Mumia zhuanghuii</name>
    <dbReference type="NCBI Taxonomy" id="2585211"/>
    <lineage>
        <taxon>Bacteria</taxon>
        <taxon>Bacillati</taxon>
        <taxon>Actinomycetota</taxon>
        <taxon>Actinomycetes</taxon>
        <taxon>Propionibacteriales</taxon>
        <taxon>Nocardioidaceae</taxon>
        <taxon>Mumia</taxon>
    </lineage>
</organism>
<feature type="binding site" evidence="2">
    <location>
        <begin position="109"/>
        <end position="110"/>
    </location>
    <ligand>
        <name>substrate</name>
    </ligand>
</feature>
<feature type="active site" description="Proton donor/acceptor" evidence="1">
    <location>
        <position position="83"/>
    </location>
</feature>
<dbReference type="InterPro" id="IPR001345">
    <property type="entry name" value="PG/BPGM_mutase_AS"/>
</dbReference>
<dbReference type="AlphaFoldDB" id="A0A5C4MVV9"/>
<dbReference type="Proteomes" id="UP000306740">
    <property type="component" value="Unassembled WGS sequence"/>
</dbReference>
<dbReference type="EMBL" id="VDFR01000032">
    <property type="protein sequence ID" value="TNC48833.1"/>
    <property type="molecule type" value="Genomic_DNA"/>
</dbReference>
<accession>A0A5C4MVV9</accession>
<dbReference type="PROSITE" id="PS00175">
    <property type="entry name" value="PG_MUTASE"/>
    <property type="match status" value="1"/>
</dbReference>
<feature type="binding site" evidence="2">
    <location>
        <begin position="9"/>
        <end position="16"/>
    </location>
    <ligand>
        <name>substrate</name>
    </ligand>
</feature>
<dbReference type="InterPro" id="IPR050275">
    <property type="entry name" value="PGM_Phosphatase"/>
</dbReference>
<dbReference type="Pfam" id="PF00300">
    <property type="entry name" value="His_Phos_1"/>
    <property type="match status" value="1"/>
</dbReference>
<gene>
    <name evidence="5" type="ORF">FHE65_06595</name>
    <name evidence="4" type="ORF">FHE65_29805</name>
</gene>
<dbReference type="PANTHER" id="PTHR48100:SF62">
    <property type="entry name" value="GLUCOSYL-3-PHOSPHOGLYCERATE PHOSPHATASE"/>
    <property type="match status" value="1"/>
</dbReference>
<reference evidence="5 6" key="1">
    <citation type="submission" date="2019-05" db="EMBL/GenBank/DDBJ databases">
        <title>Mumia sp. nov., isolated from the intestinal contents of plateau pika (Ochotona curzoniae) in the Qinghai-Tibet plateau of China.</title>
        <authorList>
            <person name="Tian Z."/>
        </authorList>
    </citation>
    <scope>NUCLEOTIDE SEQUENCE [LARGE SCALE GENOMIC DNA]</scope>
    <source>
        <strain evidence="6">527</strain>
        <strain evidence="5">Z527</strain>
    </source>
</reference>
<dbReference type="GO" id="GO:0005737">
    <property type="term" value="C:cytoplasm"/>
    <property type="evidence" value="ECO:0007669"/>
    <property type="project" value="TreeGrafter"/>
</dbReference>
<evidence type="ECO:0000313" key="5">
    <source>
        <dbReference type="EMBL" id="TNC48833.1"/>
    </source>
</evidence>
<evidence type="ECO:0000256" key="1">
    <source>
        <dbReference type="PIRSR" id="PIRSR613078-1"/>
    </source>
</evidence>